<dbReference type="SMART" id="SM00636">
    <property type="entry name" value="Glyco_18"/>
    <property type="match status" value="1"/>
</dbReference>
<dbReference type="PANTHER" id="PTHR11177">
    <property type="entry name" value="CHITINASE"/>
    <property type="match status" value="1"/>
</dbReference>
<dbReference type="SUPFAM" id="SSF51445">
    <property type="entry name" value="(Trans)glycosidases"/>
    <property type="match status" value="1"/>
</dbReference>
<evidence type="ECO:0000313" key="12">
    <source>
        <dbReference type="Proteomes" id="UP001219355"/>
    </source>
</evidence>
<dbReference type="Pfam" id="PF00704">
    <property type="entry name" value="Glyco_hydro_18"/>
    <property type="match status" value="1"/>
</dbReference>
<dbReference type="EMBL" id="CP120628">
    <property type="protein sequence ID" value="WEW58790.1"/>
    <property type="molecule type" value="Genomic_DNA"/>
</dbReference>
<comment type="catalytic activity">
    <reaction evidence="1">
        <text>Random endo-hydrolysis of N-acetyl-beta-D-glucosaminide (1-&gt;4)-beta-linkages in chitin and chitodextrins.</text>
        <dbReference type="EC" id="3.2.1.14"/>
    </reaction>
</comment>
<evidence type="ECO:0000256" key="1">
    <source>
        <dbReference type="ARBA" id="ARBA00000822"/>
    </source>
</evidence>
<protein>
    <recommendedName>
        <fullName evidence="3">chitinase</fullName>
        <ecNumber evidence="3">3.2.1.14</ecNumber>
    </recommendedName>
</protein>
<keyword evidence="4 9" id="KW-0378">Hydrolase</keyword>
<dbReference type="InterPro" id="IPR029070">
    <property type="entry name" value="Chitinase_insertion_sf"/>
</dbReference>
<keyword evidence="12" id="KW-1185">Reference proteome</keyword>
<dbReference type="GO" id="GO:0008061">
    <property type="term" value="F:chitin binding"/>
    <property type="evidence" value="ECO:0007669"/>
    <property type="project" value="InterPro"/>
</dbReference>
<evidence type="ECO:0000256" key="8">
    <source>
        <dbReference type="ARBA" id="ARBA00023326"/>
    </source>
</evidence>
<feature type="domain" description="GH18" evidence="10">
    <location>
        <begin position="35"/>
        <end position="387"/>
    </location>
</feature>
<dbReference type="PANTHER" id="PTHR11177:SF228">
    <property type="entry name" value="CHITINASE"/>
    <property type="match status" value="1"/>
</dbReference>
<dbReference type="InterPro" id="IPR011583">
    <property type="entry name" value="Chitinase_II/V-like_cat"/>
</dbReference>
<organism evidence="11 12">
    <name type="scientific">Emydomyces testavorans</name>
    <dbReference type="NCBI Taxonomy" id="2070801"/>
    <lineage>
        <taxon>Eukaryota</taxon>
        <taxon>Fungi</taxon>
        <taxon>Dikarya</taxon>
        <taxon>Ascomycota</taxon>
        <taxon>Pezizomycotina</taxon>
        <taxon>Eurotiomycetes</taxon>
        <taxon>Eurotiomycetidae</taxon>
        <taxon>Onygenales</taxon>
        <taxon>Nannizziopsiaceae</taxon>
        <taxon>Emydomyces</taxon>
    </lineage>
</organism>
<evidence type="ECO:0000313" key="11">
    <source>
        <dbReference type="EMBL" id="WEW58790.1"/>
    </source>
</evidence>
<keyword evidence="6" id="KW-0119">Carbohydrate metabolism</keyword>
<dbReference type="PROSITE" id="PS51910">
    <property type="entry name" value="GH18_2"/>
    <property type="match status" value="1"/>
</dbReference>
<keyword evidence="7 9" id="KW-0326">Glycosidase</keyword>
<keyword evidence="5" id="KW-0146">Chitin degradation</keyword>
<evidence type="ECO:0000256" key="2">
    <source>
        <dbReference type="ARBA" id="ARBA00008682"/>
    </source>
</evidence>
<dbReference type="InterPro" id="IPR017853">
    <property type="entry name" value="GH"/>
</dbReference>
<dbReference type="Gene3D" id="3.20.20.80">
    <property type="entry name" value="Glycosidases"/>
    <property type="match status" value="1"/>
</dbReference>
<reference evidence="11" key="1">
    <citation type="submission" date="2023-03" db="EMBL/GenBank/DDBJ databases">
        <title>Emydomyces testavorans Genome Sequence.</title>
        <authorList>
            <person name="Hoyer L."/>
        </authorList>
    </citation>
    <scope>NUCLEOTIDE SEQUENCE</scope>
    <source>
        <strain evidence="11">16-2883</strain>
    </source>
</reference>
<gene>
    <name evidence="11" type="ORF">PRK78_004258</name>
</gene>
<dbReference type="Proteomes" id="UP001219355">
    <property type="component" value="Chromosome 2"/>
</dbReference>
<dbReference type="InterPro" id="IPR050314">
    <property type="entry name" value="Glycosyl_Hydrlase_18"/>
</dbReference>
<dbReference type="GO" id="GO:0005576">
    <property type="term" value="C:extracellular region"/>
    <property type="evidence" value="ECO:0007669"/>
    <property type="project" value="TreeGrafter"/>
</dbReference>
<dbReference type="InterPro" id="IPR001223">
    <property type="entry name" value="Glyco_hydro18_cat"/>
</dbReference>
<dbReference type="PROSITE" id="PS01095">
    <property type="entry name" value="GH18_1"/>
    <property type="match status" value="1"/>
</dbReference>
<evidence type="ECO:0000256" key="9">
    <source>
        <dbReference type="RuleBase" id="RU000489"/>
    </source>
</evidence>
<proteinExistence type="inferred from homology"/>
<evidence type="ECO:0000256" key="7">
    <source>
        <dbReference type="ARBA" id="ARBA00023295"/>
    </source>
</evidence>
<dbReference type="AlphaFoldDB" id="A0AAF0DL74"/>
<keyword evidence="8" id="KW-0624">Polysaccharide degradation</keyword>
<name>A0AAF0DL74_9EURO</name>
<dbReference type="SUPFAM" id="SSF54556">
    <property type="entry name" value="Chitinase insertion domain"/>
    <property type="match status" value="1"/>
</dbReference>
<dbReference type="Gene3D" id="3.10.50.10">
    <property type="match status" value="1"/>
</dbReference>
<evidence type="ECO:0000256" key="6">
    <source>
        <dbReference type="ARBA" id="ARBA00023277"/>
    </source>
</evidence>
<dbReference type="GO" id="GO:0006032">
    <property type="term" value="P:chitin catabolic process"/>
    <property type="evidence" value="ECO:0007669"/>
    <property type="project" value="UniProtKB-KW"/>
</dbReference>
<dbReference type="InterPro" id="IPR001579">
    <property type="entry name" value="Glyco_hydro_18_chit_AS"/>
</dbReference>
<evidence type="ECO:0000256" key="5">
    <source>
        <dbReference type="ARBA" id="ARBA00023024"/>
    </source>
</evidence>
<dbReference type="GO" id="GO:0000272">
    <property type="term" value="P:polysaccharide catabolic process"/>
    <property type="evidence" value="ECO:0007669"/>
    <property type="project" value="UniProtKB-KW"/>
</dbReference>
<accession>A0AAF0DL74</accession>
<evidence type="ECO:0000259" key="10">
    <source>
        <dbReference type="PROSITE" id="PS51910"/>
    </source>
</evidence>
<dbReference type="EC" id="3.2.1.14" evidence="3"/>
<dbReference type="GO" id="GO:0008843">
    <property type="term" value="F:endochitinase activity"/>
    <property type="evidence" value="ECO:0007669"/>
    <property type="project" value="UniProtKB-EC"/>
</dbReference>
<evidence type="ECO:0000256" key="3">
    <source>
        <dbReference type="ARBA" id="ARBA00012729"/>
    </source>
</evidence>
<sequence length="387" mass="42228">MFRYQGPTYGPWPLGINGATGHSDGMLVPSDISIYFNAVYYPSWRIYKAQPPSSLKLGFVSHVFYAFAWVNPDGTVKLGDEWADDQMPVDGTQGCIRAFTQLKHTGLKVLLSIGGGGTGSQHFAAVAKDPIALRTFLRSAKALVDRFDLDGLDIDWEHPSDSQQGEDYVNLLRLLRDTLPCSRYTLTTALPAGEWALKHINLLHAQCYVDLINLMTYDFAGPWIPHSGHQSQLFSPCTNNTINDDADAAAAAAISCHSGISYLLAHGVNASKILLGIAACGRAFPGTTSAGEPHRISSTMSEDEITFDYRDLPLAGSVEQHDDSVCAAFCVDREVGFVSYDSTRTVRQKAKFVREMELGGLFYWHVAGDAVGKRSLVAAGYNALHDL</sequence>
<comment type="similarity">
    <text evidence="2">Belongs to the glycosyl hydrolase 18 family. Chitinase class V subfamily.</text>
</comment>
<evidence type="ECO:0000256" key="4">
    <source>
        <dbReference type="ARBA" id="ARBA00022801"/>
    </source>
</evidence>